<dbReference type="PRINTS" id="PR00368">
    <property type="entry name" value="FADPNR"/>
</dbReference>
<dbReference type="PANTHER" id="PTHR42716">
    <property type="entry name" value="L-ASPARTATE OXIDASE"/>
    <property type="match status" value="1"/>
</dbReference>
<organism evidence="13 14">
    <name type="scientific">Desulfurispira natronophila</name>
    <dbReference type="NCBI Taxonomy" id="682562"/>
    <lineage>
        <taxon>Bacteria</taxon>
        <taxon>Pseudomonadati</taxon>
        <taxon>Chrysiogenota</taxon>
        <taxon>Chrysiogenia</taxon>
        <taxon>Chrysiogenales</taxon>
        <taxon>Chrysiogenaceae</taxon>
        <taxon>Desulfurispira</taxon>
    </lineage>
</organism>
<dbReference type="UniPathway" id="UPA00253">
    <property type="reaction ID" value="UER00326"/>
</dbReference>
<dbReference type="GO" id="GO:0034628">
    <property type="term" value="P:'de novo' NAD+ biosynthetic process from L-aspartate"/>
    <property type="evidence" value="ECO:0007669"/>
    <property type="project" value="TreeGrafter"/>
</dbReference>
<evidence type="ECO:0000256" key="5">
    <source>
        <dbReference type="ARBA" id="ARBA00022630"/>
    </source>
</evidence>
<comment type="pathway">
    <text evidence="2 11">Cofactor biosynthesis; NAD(+) biosynthesis; iminoaspartate from L-aspartate (oxidase route): step 1/1.</text>
</comment>
<keyword evidence="7 11" id="KW-0274">FAD</keyword>
<dbReference type="NCBIfam" id="TIGR00551">
    <property type="entry name" value="nadB"/>
    <property type="match status" value="1"/>
</dbReference>
<dbReference type="InterPro" id="IPR037099">
    <property type="entry name" value="Fum_R/Succ_DH_flav-like_C_sf"/>
</dbReference>
<dbReference type="InterPro" id="IPR005288">
    <property type="entry name" value="NadB"/>
</dbReference>
<comment type="subcellular location">
    <subcellularLocation>
        <location evidence="11">Cytoplasm</location>
    </subcellularLocation>
</comment>
<evidence type="ECO:0000313" key="13">
    <source>
        <dbReference type="EMBL" id="MBB5022659.1"/>
    </source>
</evidence>
<keyword evidence="5 11" id="KW-0285">Flavoprotein</keyword>
<evidence type="ECO:0000256" key="9">
    <source>
        <dbReference type="ARBA" id="ARBA00048305"/>
    </source>
</evidence>
<dbReference type="GO" id="GO:0008734">
    <property type="term" value="F:L-aspartate oxidase activity"/>
    <property type="evidence" value="ECO:0007669"/>
    <property type="project" value="UniProtKB-UniRule"/>
</dbReference>
<sequence>MQSFDYIVLGGGGAGLTAAITLAEHNQQVLVLNKSEFMETNTNYAQGGVAVVMDPADSFDLHVEDTMNAGAHLNNRSAVEYLVRSGPHLIHKLINWGTEFDRDDDSHGLKLTREAAHSLNRIIHARGDATGQEVQRAMVAKARSMPNITLWDNARTVELIQHEQRVRGACFVREGQAYSATAKGVILATGGLGRIYGLTTNPEVATGDGTLLALYAGAKVADMEFVQFHPTALNALGCPPFLLSESMRGEGGILLNHQGDRFMERYSSMLELAPRDVVSRSIHFERERTGKDVYLQVSHLGADFVRQRFPSIYQTCLGYGLDISRDPAPVSPAAHYAMGGVITDITARTGIPGLYAAGEVACTSVHGANRLASNSILEGLVFGERAALSALEDGRSMMDEECLTREQSLAHGDTMGGIPAAMQEIMWKCAGIVRSQELLEEGMRKITAMNSHYVLLCASIISGALRRRKNIGAHYRTDSLDNGKDSVQYHADIKSLDRFMERYR</sequence>
<evidence type="ECO:0000256" key="2">
    <source>
        <dbReference type="ARBA" id="ARBA00004950"/>
    </source>
</evidence>
<dbReference type="PANTHER" id="PTHR42716:SF2">
    <property type="entry name" value="L-ASPARTATE OXIDASE, CHLOROPLASTIC"/>
    <property type="match status" value="1"/>
</dbReference>
<feature type="domain" description="FAD-dependent oxidoreductase 2 FAD-binding" evidence="12">
    <location>
        <begin position="5"/>
        <end position="376"/>
    </location>
</feature>
<dbReference type="Gene3D" id="3.50.50.60">
    <property type="entry name" value="FAD/NAD(P)-binding domain"/>
    <property type="match status" value="1"/>
</dbReference>
<comment type="function">
    <text evidence="11">Catalyzes the oxidation of L-aspartate to iminoaspartate.</text>
</comment>
<dbReference type="GO" id="GO:0005737">
    <property type="term" value="C:cytoplasm"/>
    <property type="evidence" value="ECO:0007669"/>
    <property type="project" value="UniProtKB-SubCell"/>
</dbReference>
<evidence type="ECO:0000256" key="3">
    <source>
        <dbReference type="ARBA" id="ARBA00008562"/>
    </source>
</evidence>
<comment type="caution">
    <text evidence="13">The sequence shown here is derived from an EMBL/GenBank/DDBJ whole genome shotgun (WGS) entry which is preliminary data.</text>
</comment>
<evidence type="ECO:0000256" key="8">
    <source>
        <dbReference type="ARBA" id="ARBA00023002"/>
    </source>
</evidence>
<protein>
    <recommendedName>
        <fullName evidence="4 10">L-aspartate oxidase</fullName>
        <ecNumber evidence="4 10">1.4.3.16</ecNumber>
    </recommendedName>
</protein>
<dbReference type="SUPFAM" id="SSF46977">
    <property type="entry name" value="Succinate dehydrogenase/fumarate reductase flavoprotein C-terminal domain"/>
    <property type="match status" value="1"/>
</dbReference>
<accession>A0A7W7Y661</accession>
<dbReference type="PRINTS" id="PR00411">
    <property type="entry name" value="PNDRDTASEI"/>
</dbReference>
<dbReference type="Gene3D" id="1.20.58.100">
    <property type="entry name" value="Fumarate reductase/succinate dehydrogenase flavoprotein-like, C-terminal domain"/>
    <property type="match status" value="1"/>
</dbReference>
<dbReference type="InterPro" id="IPR036188">
    <property type="entry name" value="FAD/NAD-bd_sf"/>
</dbReference>
<comment type="cofactor">
    <cofactor evidence="1 11">
        <name>FAD</name>
        <dbReference type="ChEBI" id="CHEBI:57692"/>
    </cofactor>
</comment>
<dbReference type="EMBL" id="JACHID010000014">
    <property type="protein sequence ID" value="MBB5022659.1"/>
    <property type="molecule type" value="Genomic_DNA"/>
</dbReference>
<evidence type="ECO:0000256" key="11">
    <source>
        <dbReference type="RuleBase" id="RU362049"/>
    </source>
</evidence>
<gene>
    <name evidence="13" type="ORF">HNR37_001998</name>
</gene>
<dbReference type="AlphaFoldDB" id="A0A7W7Y661"/>
<dbReference type="FunFam" id="3.90.700.10:FF:000002">
    <property type="entry name" value="L-aspartate oxidase"/>
    <property type="match status" value="1"/>
</dbReference>
<comment type="catalytic activity">
    <reaction evidence="9">
        <text>L-aspartate + O2 = iminosuccinate + H2O2</text>
        <dbReference type="Rhea" id="RHEA:25876"/>
        <dbReference type="ChEBI" id="CHEBI:15379"/>
        <dbReference type="ChEBI" id="CHEBI:16240"/>
        <dbReference type="ChEBI" id="CHEBI:29991"/>
        <dbReference type="ChEBI" id="CHEBI:77875"/>
        <dbReference type="EC" id="1.4.3.16"/>
    </reaction>
    <physiologicalReaction direction="left-to-right" evidence="9">
        <dbReference type="Rhea" id="RHEA:25877"/>
    </physiologicalReaction>
</comment>
<evidence type="ECO:0000256" key="6">
    <source>
        <dbReference type="ARBA" id="ARBA00022642"/>
    </source>
</evidence>
<dbReference type="Gene3D" id="3.90.700.10">
    <property type="entry name" value="Succinate dehydrogenase/fumarate reductase flavoprotein, catalytic domain"/>
    <property type="match status" value="1"/>
</dbReference>
<dbReference type="EC" id="1.4.3.16" evidence="4 10"/>
<evidence type="ECO:0000256" key="4">
    <source>
        <dbReference type="ARBA" id="ARBA00012173"/>
    </source>
</evidence>
<dbReference type="RefSeq" id="WP_183733576.1">
    <property type="nucleotide sequence ID" value="NZ_JACHID010000014.1"/>
</dbReference>
<dbReference type="SUPFAM" id="SSF56425">
    <property type="entry name" value="Succinate dehydrogenase/fumarate reductase flavoprotein, catalytic domain"/>
    <property type="match status" value="1"/>
</dbReference>
<evidence type="ECO:0000313" key="14">
    <source>
        <dbReference type="Proteomes" id="UP000528322"/>
    </source>
</evidence>
<dbReference type="SUPFAM" id="SSF51905">
    <property type="entry name" value="FAD/NAD(P)-binding domain"/>
    <property type="match status" value="1"/>
</dbReference>
<reference evidence="13 14" key="1">
    <citation type="submission" date="2020-08" db="EMBL/GenBank/DDBJ databases">
        <title>Genomic Encyclopedia of Type Strains, Phase IV (KMG-IV): sequencing the most valuable type-strain genomes for metagenomic binning, comparative biology and taxonomic classification.</title>
        <authorList>
            <person name="Goeker M."/>
        </authorList>
    </citation>
    <scope>NUCLEOTIDE SEQUENCE [LARGE SCALE GENOMIC DNA]</scope>
    <source>
        <strain evidence="13 14">DSM 22071</strain>
    </source>
</reference>
<comment type="similarity">
    <text evidence="3 11">Belongs to the FAD-dependent oxidoreductase 2 family. NadB subfamily.</text>
</comment>
<dbReference type="Proteomes" id="UP000528322">
    <property type="component" value="Unassembled WGS sequence"/>
</dbReference>
<keyword evidence="14" id="KW-1185">Reference proteome</keyword>
<evidence type="ECO:0000256" key="10">
    <source>
        <dbReference type="NCBIfam" id="TIGR00551"/>
    </source>
</evidence>
<evidence type="ECO:0000259" key="12">
    <source>
        <dbReference type="Pfam" id="PF00890"/>
    </source>
</evidence>
<evidence type="ECO:0000256" key="1">
    <source>
        <dbReference type="ARBA" id="ARBA00001974"/>
    </source>
</evidence>
<dbReference type="InterPro" id="IPR027477">
    <property type="entry name" value="Succ_DH/fumarate_Rdtase_cat_sf"/>
</dbReference>
<name>A0A7W7Y661_9BACT</name>
<dbReference type="Pfam" id="PF00890">
    <property type="entry name" value="FAD_binding_2"/>
    <property type="match status" value="1"/>
</dbReference>
<keyword evidence="8 11" id="KW-0560">Oxidoreductase</keyword>
<keyword evidence="6 11" id="KW-0662">Pyridine nucleotide biosynthesis</keyword>
<dbReference type="InterPro" id="IPR003953">
    <property type="entry name" value="FAD-dep_OxRdtase_2_FAD-bd"/>
</dbReference>
<proteinExistence type="inferred from homology"/>
<evidence type="ECO:0000256" key="7">
    <source>
        <dbReference type="ARBA" id="ARBA00022827"/>
    </source>
</evidence>